<dbReference type="RefSeq" id="WP_152168738.1">
    <property type="nucleotide sequence ID" value="NZ_CP045096.1"/>
</dbReference>
<name>A0A5P8K2K2_9ACTN</name>
<sequence length="121" mass="13278">MALEDLMIPSKMLLPTITPEGTYGQLVELITAVSELDDQAAEGLVDSLLSRLGLYGPTPERVDDLCAAMLFDADLEDGGWVQCGKTPGHIRRGDPLHEGWWSGRCWRDNHRQAVAADDEEG</sequence>
<dbReference type="EMBL" id="CP045096">
    <property type="protein sequence ID" value="QFQ97254.1"/>
    <property type="molecule type" value="Genomic_DNA"/>
</dbReference>
<evidence type="ECO:0000313" key="1">
    <source>
        <dbReference type="EMBL" id="QFQ97254.1"/>
    </source>
</evidence>
<gene>
    <name evidence="1" type="ORF">F9278_14695</name>
</gene>
<keyword evidence="2" id="KW-1185">Reference proteome</keyword>
<reference evidence="1 2" key="1">
    <citation type="submission" date="2019-10" db="EMBL/GenBank/DDBJ databases">
        <title>Streptomyces sp. strain GY16 isolated from leaves of Broussonetia papyrifera.</title>
        <authorList>
            <person name="Mo P."/>
        </authorList>
    </citation>
    <scope>NUCLEOTIDE SEQUENCE [LARGE SCALE GENOMIC DNA]</scope>
    <source>
        <strain evidence="1 2">GY16</strain>
    </source>
</reference>
<protein>
    <submittedName>
        <fullName evidence="1">Uncharacterized protein</fullName>
    </submittedName>
</protein>
<accession>A0A5P8K2K2</accession>
<dbReference type="KEGG" id="sphv:F9278_14695"/>
<evidence type="ECO:0000313" key="2">
    <source>
        <dbReference type="Proteomes" id="UP000327294"/>
    </source>
</evidence>
<dbReference type="AlphaFoldDB" id="A0A5P8K2K2"/>
<dbReference type="Proteomes" id="UP000327294">
    <property type="component" value="Chromosome"/>
</dbReference>
<organism evidence="1 2">
    <name type="scientific">Streptomyces phaeolivaceus</name>
    <dbReference type="NCBI Taxonomy" id="2653200"/>
    <lineage>
        <taxon>Bacteria</taxon>
        <taxon>Bacillati</taxon>
        <taxon>Actinomycetota</taxon>
        <taxon>Actinomycetes</taxon>
        <taxon>Kitasatosporales</taxon>
        <taxon>Streptomycetaceae</taxon>
        <taxon>Streptomyces</taxon>
    </lineage>
</organism>
<proteinExistence type="predicted"/>